<gene>
    <name evidence="3" type="primary">rpsF</name>
    <name evidence="4" type="ORF">A2626_01085</name>
</gene>
<reference evidence="4 5" key="1">
    <citation type="journal article" date="2016" name="Nat. Commun.">
        <title>Thousands of microbial genomes shed light on interconnected biogeochemical processes in an aquifer system.</title>
        <authorList>
            <person name="Anantharaman K."/>
            <person name="Brown C.T."/>
            <person name="Hug L.A."/>
            <person name="Sharon I."/>
            <person name="Castelle C.J."/>
            <person name="Probst A.J."/>
            <person name="Thomas B.C."/>
            <person name="Singh A."/>
            <person name="Wilkins M.J."/>
            <person name="Karaoz U."/>
            <person name="Brodie E.L."/>
            <person name="Williams K.H."/>
            <person name="Hubbard S.S."/>
            <person name="Banfield J.F."/>
        </authorList>
    </citation>
    <scope>NUCLEOTIDE SEQUENCE [LARGE SCALE GENOMIC DNA]</scope>
</reference>
<keyword evidence="3" id="KW-0694">RNA-binding</keyword>
<proteinExistence type="inferred from homology"/>
<dbReference type="InterPro" id="IPR014717">
    <property type="entry name" value="Transl_elong_EF1B/ribsomal_bS6"/>
</dbReference>
<dbReference type="Proteomes" id="UP000177360">
    <property type="component" value="Unassembled WGS sequence"/>
</dbReference>
<dbReference type="InterPro" id="IPR035980">
    <property type="entry name" value="Ribosomal_bS6_sf"/>
</dbReference>
<evidence type="ECO:0000313" key="5">
    <source>
        <dbReference type="Proteomes" id="UP000177360"/>
    </source>
</evidence>
<protein>
    <recommendedName>
        <fullName evidence="2 3">Small ribosomal subunit protein bS6</fullName>
    </recommendedName>
</protein>
<dbReference type="Gene3D" id="3.30.70.60">
    <property type="match status" value="1"/>
</dbReference>
<evidence type="ECO:0000256" key="1">
    <source>
        <dbReference type="ARBA" id="ARBA00009512"/>
    </source>
</evidence>
<dbReference type="InterPro" id="IPR000529">
    <property type="entry name" value="Ribosomal_bS6"/>
</dbReference>
<comment type="caution">
    <text evidence="4">The sequence shown here is derived from an EMBL/GenBank/DDBJ whole genome shotgun (WGS) entry which is preliminary data.</text>
</comment>
<dbReference type="HAMAP" id="MF_00360">
    <property type="entry name" value="Ribosomal_bS6"/>
    <property type="match status" value="1"/>
</dbReference>
<evidence type="ECO:0000313" key="4">
    <source>
        <dbReference type="EMBL" id="OGZ19346.1"/>
    </source>
</evidence>
<keyword evidence="3" id="KW-0687">Ribonucleoprotein</keyword>
<comment type="similarity">
    <text evidence="1 3">Belongs to the bacterial ribosomal protein bS6 family.</text>
</comment>
<dbReference type="GO" id="GO:0003735">
    <property type="term" value="F:structural constituent of ribosome"/>
    <property type="evidence" value="ECO:0007669"/>
    <property type="project" value="InterPro"/>
</dbReference>
<dbReference type="GO" id="GO:0005737">
    <property type="term" value="C:cytoplasm"/>
    <property type="evidence" value="ECO:0007669"/>
    <property type="project" value="UniProtKB-ARBA"/>
</dbReference>
<sequence length="140" mass="16376">MRKYELACIINVELSETELATAIKKITGFVAEEEGKIEKEMAPQKRGLKYPIRKKSESFLFSTDFLLNPEKLEHLTKKLKTEAQILRFMVLKKKKKSEAPIRRRKKAVPLKSEKEKTHFAEKNKVDIMEIDKKIDEILSE</sequence>
<evidence type="ECO:0000256" key="3">
    <source>
        <dbReference type="HAMAP-Rule" id="MF_00360"/>
    </source>
</evidence>
<dbReference type="CDD" id="cd00473">
    <property type="entry name" value="bS6"/>
    <property type="match status" value="1"/>
</dbReference>
<accession>A0A1G2E0F4</accession>
<dbReference type="GO" id="GO:0005840">
    <property type="term" value="C:ribosome"/>
    <property type="evidence" value="ECO:0007669"/>
    <property type="project" value="UniProtKB-KW"/>
</dbReference>
<dbReference type="GO" id="GO:0006412">
    <property type="term" value="P:translation"/>
    <property type="evidence" value="ECO:0007669"/>
    <property type="project" value="UniProtKB-UniRule"/>
</dbReference>
<dbReference type="PANTHER" id="PTHR21011:SF1">
    <property type="entry name" value="SMALL RIBOSOMAL SUBUNIT PROTEIN BS6M"/>
    <property type="match status" value="1"/>
</dbReference>
<evidence type="ECO:0000256" key="2">
    <source>
        <dbReference type="ARBA" id="ARBA00035294"/>
    </source>
</evidence>
<dbReference type="GO" id="GO:1990904">
    <property type="term" value="C:ribonucleoprotein complex"/>
    <property type="evidence" value="ECO:0007669"/>
    <property type="project" value="UniProtKB-KW"/>
</dbReference>
<name>A0A1G2E0F4_9BACT</name>
<keyword evidence="3 4" id="KW-0689">Ribosomal protein</keyword>
<dbReference type="Pfam" id="PF01250">
    <property type="entry name" value="Ribosomal_S6"/>
    <property type="match status" value="1"/>
</dbReference>
<dbReference type="NCBIfam" id="TIGR00166">
    <property type="entry name" value="S6"/>
    <property type="match status" value="1"/>
</dbReference>
<dbReference type="EMBL" id="MHLZ01000036">
    <property type="protein sequence ID" value="OGZ19346.1"/>
    <property type="molecule type" value="Genomic_DNA"/>
</dbReference>
<dbReference type="AlphaFoldDB" id="A0A1G2E0F4"/>
<dbReference type="PANTHER" id="PTHR21011">
    <property type="entry name" value="MITOCHONDRIAL 28S RIBOSOMAL PROTEIN S6"/>
    <property type="match status" value="1"/>
</dbReference>
<dbReference type="SUPFAM" id="SSF54995">
    <property type="entry name" value="Ribosomal protein S6"/>
    <property type="match status" value="1"/>
</dbReference>
<keyword evidence="3" id="KW-0699">rRNA-binding</keyword>
<organism evidence="4 5">
    <name type="scientific">Candidatus Nealsonbacteria bacterium RIFCSPHIGHO2_01_FULL_38_55</name>
    <dbReference type="NCBI Taxonomy" id="1801664"/>
    <lineage>
        <taxon>Bacteria</taxon>
        <taxon>Candidatus Nealsoniibacteriota</taxon>
    </lineage>
</organism>
<dbReference type="GO" id="GO:0070181">
    <property type="term" value="F:small ribosomal subunit rRNA binding"/>
    <property type="evidence" value="ECO:0007669"/>
    <property type="project" value="TreeGrafter"/>
</dbReference>
<dbReference type="InterPro" id="IPR020814">
    <property type="entry name" value="Ribosomal_S6_plastid/chlpt"/>
</dbReference>
<comment type="function">
    <text evidence="3">Binds together with bS18 to 16S ribosomal RNA.</text>
</comment>